<accession>A0ABS3KM11</accession>
<keyword evidence="5" id="KW-0677">Repeat</keyword>
<feature type="repeat" description="TPR" evidence="10">
    <location>
        <begin position="309"/>
        <end position="342"/>
    </location>
</feature>
<dbReference type="InterPro" id="IPR008410">
    <property type="entry name" value="BCSC_C"/>
</dbReference>
<evidence type="ECO:0000256" key="8">
    <source>
        <dbReference type="ARBA" id="ARBA00023136"/>
    </source>
</evidence>
<keyword evidence="6 10" id="KW-0802">TPR repeat</keyword>
<keyword evidence="7" id="KW-0135">Cellulose biosynthesis</keyword>
<evidence type="ECO:0000256" key="1">
    <source>
        <dbReference type="ARBA" id="ARBA00004339"/>
    </source>
</evidence>
<evidence type="ECO:0000256" key="10">
    <source>
        <dbReference type="PROSITE-ProRule" id="PRU00339"/>
    </source>
</evidence>
<keyword evidence="8" id="KW-0472">Membrane</keyword>
<gene>
    <name evidence="13" type="ORF">IAI61_05655</name>
</gene>
<protein>
    <submittedName>
        <fullName evidence="13">BCSC C-terminal domain-containing protein</fullName>
    </submittedName>
</protein>
<comment type="subcellular location">
    <subcellularLocation>
        <location evidence="1">Cell outer membrane</location>
        <topology evidence="1">Peripheral membrane protein</topology>
    </subcellularLocation>
</comment>
<evidence type="ECO:0000313" key="14">
    <source>
        <dbReference type="Proteomes" id="UP001518989"/>
    </source>
</evidence>
<evidence type="ECO:0000256" key="9">
    <source>
        <dbReference type="ARBA" id="ARBA00023237"/>
    </source>
</evidence>
<dbReference type="EMBL" id="JACTNG010000002">
    <property type="protein sequence ID" value="MBO1078508.1"/>
    <property type="molecule type" value="Genomic_DNA"/>
</dbReference>
<keyword evidence="14" id="KW-1185">Reference proteome</keyword>
<dbReference type="SMART" id="SM00028">
    <property type="entry name" value="TPR"/>
    <property type="match status" value="7"/>
</dbReference>
<dbReference type="Pfam" id="PF13432">
    <property type="entry name" value="TPR_16"/>
    <property type="match status" value="4"/>
</dbReference>
<name>A0ABS3KM11_9PROT</name>
<feature type="repeat" description="TPR" evidence="10">
    <location>
        <begin position="419"/>
        <end position="452"/>
    </location>
</feature>
<evidence type="ECO:0000256" key="4">
    <source>
        <dbReference type="ARBA" id="ARBA00022729"/>
    </source>
</evidence>
<evidence type="ECO:0000256" key="7">
    <source>
        <dbReference type="ARBA" id="ARBA00022916"/>
    </source>
</evidence>
<comment type="pathway">
    <text evidence="2">Glycan metabolism; bacterial cellulose biosynthesis.</text>
</comment>
<dbReference type="Proteomes" id="UP001518989">
    <property type="component" value="Unassembled WGS sequence"/>
</dbReference>
<evidence type="ECO:0000313" key="13">
    <source>
        <dbReference type="EMBL" id="MBO1078508.1"/>
    </source>
</evidence>
<sequence length="1410" mass="149528">MVGALLLTGGGARAQTPQPAAPAAARPVQTGENPAQATLAEQVEYWRGQSRPDMAITAAERLVASNPRDPDALATAAEIAGELGRTDEAAGFLNTLRRVAPNDPRIGRIEHQRRFSAEDRKALEDARGLAQSGRAADAVARYRELFPNNSFPDSIVPEFYRTLAGIDLAGSREAIAALRGLLEKDPDNARLKLTLAQIQTYRETTRYQGIDTLTTLARVPSVSTAAKAAWRQALLWQGPSGELIEALNTYLASNPTDPQIDQKVVEAKQALPDAATQARMDGFEALNGGDIAKAETLFQTSIAAQGNEPTALAGLGMVRLQQGKLEEARQLRDRAVAIAPEREAEFRKMFDWMGYAYLAQKDRTEAERTFNDSLARDANDAGALAGLGVVRLQEGKLDEARQLRERAIAADGSRKAEFDRMYVGLGFLALRANQMAEAEREFQRIVDGSPDEAPALAGLSYIRARQGRAQEAAALRERALSNAGPQRQELEALLAGGRGGGGGGQGGRQQAGGGRGAPSPSVQARQALERGQLDRADDLARRAARSNSNEQVQAEVILGQIALRRNDATTAEARFRTALARRPGLSEALGGLYESLTQQNRFAEAEALRAEPGFAAAGGTGARRAAALRDEASRAEDPEQALALLAQARALDPDSPWIRLDGIRLLRSQGDEAAAAQEEQALAALPGNDAAYAAALLALDQERYGTAITRLESIPNRLRSADATRLLAQARQQQDIAQLEQQALADPTGDMRQRLLALAARPDPSGVAGAGVVRAFGRLRQDDLAVRAAQAALNSNPGASADARIQLAGALLSARRPAEARQLTDALLREPATTAEQRRQIAELSTGAALFSAGEATTRGDQDAALAELRPALQAMPDSVPVNLALARVYLASNRSVEAQAVADAVLARNPANLEAMTIAADAAMQRRDWPRAEALLAQARARNPADPRVMMLDARLARAQGDYRRALRSLESAGVRRYAQLQADGSRTAAGDAGLLAARLRSSAADTGGAEISDPMAAQIATELAAARQDTLTWIQGGVGFRTRSGSGGLSRLNEVTVPVEVSGIVPGLGGRATARAETVVLNAGSLDGGLAARRQYATNPLAGAGTVDPSGTDGRATGVALNVGYAYGAVKADIGTTPLGFRLATGVGGVEYAPNLTRSLVLRLTGERRAVTDSLLSYGGMHDSRAGISWGNVVRTGGRGQLEYAATPDVVLYGGGGYASIDGQNVASNTRFDLGGGIAWTVLRRPDESLVLGVDARYAAHDRNLRYFTLGQGGYFSPQSQFAAVVQADWRKRYGDLRLRLGGAVGWQTYREDDSDVFPNNPSLQAQLVAASAGDASLTTRYRGSSGNGVVGGLRAEVEYDLTRNLRLGALATYDRSGDWNQAAALVRLRYAFDQFGPDLTASAPARP</sequence>
<comment type="caution">
    <text evidence="13">The sequence shown here is derived from an EMBL/GenBank/DDBJ whole genome shotgun (WGS) entry which is preliminary data.</text>
</comment>
<dbReference type="PANTHER" id="PTHR12558:SF13">
    <property type="entry name" value="CELL DIVISION CYCLE PROTEIN 27 HOMOLOG"/>
    <property type="match status" value="1"/>
</dbReference>
<dbReference type="Gene3D" id="1.25.40.10">
    <property type="entry name" value="Tetratricopeptide repeat domain"/>
    <property type="match status" value="5"/>
</dbReference>
<dbReference type="InterPro" id="IPR003921">
    <property type="entry name" value="Cell_synth_C"/>
</dbReference>
<dbReference type="InterPro" id="IPR011990">
    <property type="entry name" value="TPR-like_helical_dom_sf"/>
</dbReference>
<evidence type="ECO:0000256" key="6">
    <source>
        <dbReference type="ARBA" id="ARBA00022803"/>
    </source>
</evidence>
<dbReference type="Pfam" id="PF14559">
    <property type="entry name" value="TPR_19"/>
    <property type="match status" value="2"/>
</dbReference>
<dbReference type="SUPFAM" id="SSF48452">
    <property type="entry name" value="TPR-like"/>
    <property type="match status" value="4"/>
</dbReference>
<dbReference type="PROSITE" id="PS50005">
    <property type="entry name" value="TPR"/>
    <property type="match status" value="2"/>
</dbReference>
<keyword evidence="9" id="KW-0998">Cell outer membrane</keyword>
<feature type="region of interest" description="Disordered" evidence="11">
    <location>
        <begin position="494"/>
        <end position="523"/>
    </location>
</feature>
<evidence type="ECO:0000259" key="12">
    <source>
        <dbReference type="Pfam" id="PF05420"/>
    </source>
</evidence>
<feature type="region of interest" description="Disordered" evidence="11">
    <location>
        <begin position="7"/>
        <end position="33"/>
    </location>
</feature>
<dbReference type="PRINTS" id="PR01441">
    <property type="entry name" value="CELLSNTHASEC"/>
</dbReference>
<keyword evidence="4" id="KW-0732">Signal</keyword>
<evidence type="ECO:0000256" key="11">
    <source>
        <dbReference type="SAM" id="MobiDB-lite"/>
    </source>
</evidence>
<feature type="domain" description="Cellulose synthase operon C C-terminal" evidence="12">
    <location>
        <begin position="1052"/>
        <end position="1396"/>
    </location>
</feature>
<dbReference type="PANTHER" id="PTHR12558">
    <property type="entry name" value="CELL DIVISION CYCLE 16,23,27"/>
    <property type="match status" value="1"/>
</dbReference>
<dbReference type="RefSeq" id="WP_207415928.1">
    <property type="nucleotide sequence ID" value="NZ_JACTNG010000002.1"/>
</dbReference>
<dbReference type="InterPro" id="IPR019734">
    <property type="entry name" value="TPR_rpt"/>
</dbReference>
<comment type="similarity">
    <text evidence="3">Belongs to the AcsC/BcsC family.</text>
</comment>
<dbReference type="Pfam" id="PF05420">
    <property type="entry name" value="BCSC_C"/>
    <property type="match status" value="1"/>
</dbReference>
<evidence type="ECO:0000256" key="5">
    <source>
        <dbReference type="ARBA" id="ARBA00022737"/>
    </source>
</evidence>
<organism evidence="13 14">
    <name type="scientific">Roseomonas haemaphysalidis</name>
    <dbReference type="NCBI Taxonomy" id="2768162"/>
    <lineage>
        <taxon>Bacteria</taxon>
        <taxon>Pseudomonadati</taxon>
        <taxon>Pseudomonadota</taxon>
        <taxon>Alphaproteobacteria</taxon>
        <taxon>Acetobacterales</taxon>
        <taxon>Roseomonadaceae</taxon>
        <taxon>Roseomonas</taxon>
    </lineage>
</organism>
<feature type="compositionally biased region" description="Gly residues" evidence="11">
    <location>
        <begin position="496"/>
        <end position="516"/>
    </location>
</feature>
<evidence type="ECO:0000256" key="2">
    <source>
        <dbReference type="ARBA" id="ARBA00005186"/>
    </source>
</evidence>
<proteinExistence type="inferred from homology"/>
<feature type="compositionally biased region" description="Low complexity" evidence="11">
    <location>
        <begin position="7"/>
        <end position="31"/>
    </location>
</feature>
<evidence type="ECO:0000256" key="3">
    <source>
        <dbReference type="ARBA" id="ARBA00005886"/>
    </source>
</evidence>
<reference evidence="13 14" key="1">
    <citation type="submission" date="2020-09" db="EMBL/GenBank/DDBJ databases">
        <title>Roseomonas.</title>
        <authorList>
            <person name="Zhu W."/>
        </authorList>
    </citation>
    <scope>NUCLEOTIDE SEQUENCE [LARGE SCALE GENOMIC DNA]</scope>
    <source>
        <strain evidence="13 14">573</strain>
    </source>
</reference>